<dbReference type="AlphaFoldDB" id="A0AAV4Q3C3"/>
<proteinExistence type="predicted"/>
<organism evidence="2 3">
    <name type="scientific">Caerostris extrusa</name>
    <name type="common">Bark spider</name>
    <name type="synonym">Caerostris bankana</name>
    <dbReference type="NCBI Taxonomy" id="172846"/>
    <lineage>
        <taxon>Eukaryota</taxon>
        <taxon>Metazoa</taxon>
        <taxon>Ecdysozoa</taxon>
        <taxon>Arthropoda</taxon>
        <taxon>Chelicerata</taxon>
        <taxon>Arachnida</taxon>
        <taxon>Araneae</taxon>
        <taxon>Araneomorphae</taxon>
        <taxon>Entelegynae</taxon>
        <taxon>Araneoidea</taxon>
        <taxon>Araneidae</taxon>
        <taxon>Caerostris</taxon>
    </lineage>
</organism>
<reference evidence="2 3" key="1">
    <citation type="submission" date="2021-06" db="EMBL/GenBank/DDBJ databases">
        <title>Caerostris extrusa draft genome.</title>
        <authorList>
            <person name="Kono N."/>
            <person name="Arakawa K."/>
        </authorList>
    </citation>
    <scope>NUCLEOTIDE SEQUENCE [LARGE SCALE GENOMIC DNA]</scope>
</reference>
<evidence type="ECO:0000313" key="3">
    <source>
        <dbReference type="Proteomes" id="UP001054945"/>
    </source>
</evidence>
<evidence type="ECO:0000313" key="2">
    <source>
        <dbReference type="EMBL" id="GIY02636.1"/>
    </source>
</evidence>
<sequence length="82" mass="9790">MNFSTSRSRAANKLSKGGEEEKKKRKKKEKWFTSWIFRYLVYSCCKVVWKCSDEYRELNLMPISLQEKMVYRRNGGVTLESP</sequence>
<accession>A0AAV4Q3C3</accession>
<feature type="region of interest" description="Disordered" evidence="1">
    <location>
        <begin position="1"/>
        <end position="28"/>
    </location>
</feature>
<gene>
    <name evidence="2" type="ORF">CEXT_113451</name>
</gene>
<protein>
    <submittedName>
        <fullName evidence="2">Uncharacterized protein</fullName>
    </submittedName>
</protein>
<keyword evidence="3" id="KW-1185">Reference proteome</keyword>
<comment type="caution">
    <text evidence="2">The sequence shown here is derived from an EMBL/GenBank/DDBJ whole genome shotgun (WGS) entry which is preliminary data.</text>
</comment>
<name>A0AAV4Q3C3_CAEEX</name>
<dbReference type="Proteomes" id="UP001054945">
    <property type="component" value="Unassembled WGS sequence"/>
</dbReference>
<evidence type="ECO:0000256" key="1">
    <source>
        <dbReference type="SAM" id="MobiDB-lite"/>
    </source>
</evidence>
<dbReference type="EMBL" id="BPLR01005470">
    <property type="protein sequence ID" value="GIY02636.1"/>
    <property type="molecule type" value="Genomic_DNA"/>
</dbReference>